<dbReference type="GO" id="GO:0042277">
    <property type="term" value="F:peptide binding"/>
    <property type="evidence" value="ECO:0007669"/>
    <property type="project" value="TreeGrafter"/>
</dbReference>
<evidence type="ECO:0000313" key="3">
    <source>
        <dbReference type="EMBL" id="ATA90471.1"/>
    </source>
</evidence>
<dbReference type="PANTHER" id="PTHR11533:SF174">
    <property type="entry name" value="PUROMYCIN-SENSITIVE AMINOPEPTIDASE-RELATED"/>
    <property type="match status" value="1"/>
</dbReference>
<dbReference type="Proteomes" id="UP000217348">
    <property type="component" value="Chromosome"/>
</dbReference>
<dbReference type="InterPro" id="IPR014782">
    <property type="entry name" value="Peptidase_M1_dom"/>
</dbReference>
<dbReference type="Pfam" id="PF01433">
    <property type="entry name" value="Peptidase_M1"/>
    <property type="match status" value="1"/>
</dbReference>
<dbReference type="Gene3D" id="1.10.390.10">
    <property type="entry name" value="Neutral Protease Domain 2"/>
    <property type="match status" value="1"/>
</dbReference>
<name>A0A250FZP9_9FLAO</name>
<dbReference type="AlphaFoldDB" id="A0A250FZP9"/>
<dbReference type="EMBL" id="CP022387">
    <property type="protein sequence ID" value="ATA90471.1"/>
    <property type="molecule type" value="Genomic_DNA"/>
</dbReference>
<evidence type="ECO:0000313" key="4">
    <source>
        <dbReference type="Proteomes" id="UP000217348"/>
    </source>
</evidence>
<evidence type="ECO:0000256" key="1">
    <source>
        <dbReference type="SAM" id="SignalP"/>
    </source>
</evidence>
<dbReference type="SUPFAM" id="SSF55486">
    <property type="entry name" value="Metalloproteases ('zincins'), catalytic domain"/>
    <property type="match status" value="1"/>
</dbReference>
<keyword evidence="3" id="KW-0378">Hydrolase</keyword>
<reference evidence="4" key="1">
    <citation type="submission" date="2017-06" db="EMBL/GenBank/DDBJ databases">
        <title>Capnocytophaga spp. assemblies.</title>
        <authorList>
            <person name="Gulvik C.A."/>
        </authorList>
    </citation>
    <scope>NUCLEOTIDE SEQUENCE [LARGE SCALE GENOMIC DNA]</scope>
    <source>
        <strain evidence="4">H2177</strain>
    </source>
</reference>
<dbReference type="GO" id="GO:0016020">
    <property type="term" value="C:membrane"/>
    <property type="evidence" value="ECO:0007669"/>
    <property type="project" value="TreeGrafter"/>
</dbReference>
<feature type="chain" id="PRO_5013146037" evidence="1">
    <location>
        <begin position="19"/>
        <end position="755"/>
    </location>
</feature>
<proteinExistence type="predicted"/>
<sequence length="755" mass="87762">MNRFVLFVVFICCLNVFAQEKNTEVALPDKNTERGMRNPFRRMYQEFASPNQYRTASGAPGPAYYQQQADYVMQIELDDENQKLHGKQTITYHNNSPESLEYLWLQLDQNKFAAESPSKKRDTKLVKPFYEPKEFVHTFMTLPFEGGFQIENVKDINGKSLPYVINQTMMRVDLDKPLAPNTKITFSIQWNYKISDYKKTGGRSGYEYFEKDDNYLYVIAQFFPRMAVYNDVEGWQNQQFWGNGEFALPFGNYDVSITVPSDHLVEATGELQNRKEVFTPEMLKRYASAEKSFDKPVIVATQQEAEAREKNKAKTKKTWRFKAQNVRDFAFSTSRKFIYDAMAVKIGSKNVMAISLYPKESNPLWEQFSTKVVAHTLKTYSKYTLDFPYPKAVSISAEDQGMEYPMICWNHGRPDLNGFTPMDVKFGMISVIIHEVGHNFFPMIVNSDERQWGWLDEGFNTFLQYLAEQEYGKLYPQDIAPYKSYPSERGFPEQITNYMSGDPAYLEPIMSNPEEITQLGQNAYSKPAAGLSILRETIMGPELFDFAFKTYVQRWKFKHPTPEDFFRTMSDASGVELDWFWRTWFYTTDYVDLGIKSVKQYQVSEQPSKEVKEMLQQRNIKVSDLVPLVHLVPKEDPAYKAENTEKSVIELSTPLSDYIADNRSLEEQAVSPQPNYFYEVTFEKLGGVPMPILLEINYKDDTSEMMKFPVQVWRLNNKEFTYVITSNEPIKSFSIDPQKATADINKENNTFIIKD</sequence>
<feature type="signal peptide" evidence="1">
    <location>
        <begin position="1"/>
        <end position="18"/>
    </location>
</feature>
<dbReference type="GO" id="GO:0005737">
    <property type="term" value="C:cytoplasm"/>
    <property type="evidence" value="ECO:0007669"/>
    <property type="project" value="TreeGrafter"/>
</dbReference>
<dbReference type="InterPro" id="IPR027268">
    <property type="entry name" value="Peptidase_M4/M1_CTD_sf"/>
</dbReference>
<evidence type="ECO:0000259" key="2">
    <source>
        <dbReference type="Pfam" id="PF01433"/>
    </source>
</evidence>
<dbReference type="KEGG" id="csto:CGC58_12435"/>
<dbReference type="InterPro" id="IPR050344">
    <property type="entry name" value="Peptidase_M1_aminopeptidases"/>
</dbReference>
<dbReference type="RefSeq" id="WP_095897010.1">
    <property type="nucleotide sequence ID" value="NZ_CP022387.1"/>
</dbReference>
<keyword evidence="1" id="KW-0732">Signal</keyword>
<dbReference type="GO" id="GO:0043171">
    <property type="term" value="P:peptide catabolic process"/>
    <property type="evidence" value="ECO:0007669"/>
    <property type="project" value="TreeGrafter"/>
</dbReference>
<dbReference type="GO" id="GO:0005615">
    <property type="term" value="C:extracellular space"/>
    <property type="evidence" value="ECO:0007669"/>
    <property type="project" value="TreeGrafter"/>
</dbReference>
<protein>
    <submittedName>
        <fullName evidence="3">Aminopeptidase</fullName>
    </submittedName>
</protein>
<organism evidence="3 4">
    <name type="scientific">Capnocytophaga stomatis</name>
    <dbReference type="NCBI Taxonomy" id="1848904"/>
    <lineage>
        <taxon>Bacteria</taxon>
        <taxon>Pseudomonadati</taxon>
        <taxon>Bacteroidota</taxon>
        <taxon>Flavobacteriia</taxon>
        <taxon>Flavobacteriales</taxon>
        <taxon>Flavobacteriaceae</taxon>
        <taxon>Capnocytophaga</taxon>
    </lineage>
</organism>
<dbReference type="OrthoDB" id="9814383at2"/>
<dbReference type="GO" id="GO:0070006">
    <property type="term" value="F:metalloaminopeptidase activity"/>
    <property type="evidence" value="ECO:0007669"/>
    <property type="project" value="TreeGrafter"/>
</dbReference>
<dbReference type="GO" id="GO:0008270">
    <property type="term" value="F:zinc ion binding"/>
    <property type="evidence" value="ECO:0007669"/>
    <property type="project" value="InterPro"/>
</dbReference>
<keyword evidence="3" id="KW-0031">Aminopeptidase</keyword>
<keyword evidence="3" id="KW-0645">Protease</keyword>
<accession>A0A250FZP9</accession>
<dbReference type="CDD" id="cd09604">
    <property type="entry name" value="M1_APN_like"/>
    <property type="match status" value="1"/>
</dbReference>
<feature type="domain" description="Peptidase M1 membrane alanine aminopeptidase" evidence="2">
    <location>
        <begin position="383"/>
        <end position="584"/>
    </location>
</feature>
<gene>
    <name evidence="3" type="ORF">CGC58_12435</name>
</gene>
<dbReference type="PANTHER" id="PTHR11533">
    <property type="entry name" value="PROTEASE M1 ZINC METALLOPROTEASE"/>
    <property type="match status" value="1"/>
</dbReference>